<dbReference type="Proteomes" id="UP000325081">
    <property type="component" value="Unassembled WGS sequence"/>
</dbReference>
<gene>
    <name evidence="1" type="ORF">STAS_00743</name>
</gene>
<evidence type="ECO:0000313" key="1">
    <source>
        <dbReference type="EMBL" id="GER25168.1"/>
    </source>
</evidence>
<comment type="caution">
    <text evidence="1">The sequence shown here is derived from an EMBL/GenBank/DDBJ whole genome shotgun (WGS) entry which is preliminary data.</text>
</comment>
<evidence type="ECO:0000313" key="2">
    <source>
        <dbReference type="Proteomes" id="UP000325081"/>
    </source>
</evidence>
<proteinExistence type="predicted"/>
<reference evidence="2" key="1">
    <citation type="journal article" date="2019" name="Curr. Biol.">
        <title>Genome Sequence of Striga asiatica Provides Insight into the Evolution of Plant Parasitism.</title>
        <authorList>
            <person name="Yoshida S."/>
            <person name="Kim S."/>
            <person name="Wafula E.K."/>
            <person name="Tanskanen J."/>
            <person name="Kim Y.M."/>
            <person name="Honaas L."/>
            <person name="Yang Z."/>
            <person name="Spallek T."/>
            <person name="Conn C.E."/>
            <person name="Ichihashi Y."/>
            <person name="Cheong K."/>
            <person name="Cui S."/>
            <person name="Der J.P."/>
            <person name="Gundlach H."/>
            <person name="Jiao Y."/>
            <person name="Hori C."/>
            <person name="Ishida J.K."/>
            <person name="Kasahara H."/>
            <person name="Kiba T."/>
            <person name="Kim M.S."/>
            <person name="Koo N."/>
            <person name="Laohavisit A."/>
            <person name="Lee Y.H."/>
            <person name="Lumba S."/>
            <person name="McCourt P."/>
            <person name="Mortimer J.C."/>
            <person name="Mutuku J.M."/>
            <person name="Nomura T."/>
            <person name="Sasaki-Sekimoto Y."/>
            <person name="Seto Y."/>
            <person name="Wang Y."/>
            <person name="Wakatake T."/>
            <person name="Sakakibara H."/>
            <person name="Demura T."/>
            <person name="Yamaguchi S."/>
            <person name="Yoneyama K."/>
            <person name="Manabe R.I."/>
            <person name="Nelson D.C."/>
            <person name="Schulman A.H."/>
            <person name="Timko M.P."/>
            <person name="dePamphilis C.W."/>
            <person name="Choi D."/>
            <person name="Shirasu K."/>
        </authorList>
    </citation>
    <scope>NUCLEOTIDE SEQUENCE [LARGE SCALE GENOMIC DNA]</scope>
    <source>
        <strain evidence="2">cv. UVA1</strain>
    </source>
</reference>
<accession>A0A5A7NY23</accession>
<dbReference type="GO" id="GO:0016829">
    <property type="term" value="F:lyase activity"/>
    <property type="evidence" value="ECO:0007669"/>
    <property type="project" value="UniProtKB-KW"/>
</dbReference>
<keyword evidence="2" id="KW-1185">Reference proteome</keyword>
<keyword evidence="1" id="KW-0456">Lyase</keyword>
<dbReference type="EMBL" id="BKCP01000002">
    <property type="protein sequence ID" value="GER25168.1"/>
    <property type="molecule type" value="Genomic_DNA"/>
</dbReference>
<protein>
    <submittedName>
        <fullName evidence="1">O-acetylhomoserine (Thiol)-lyase</fullName>
    </submittedName>
</protein>
<organism evidence="1 2">
    <name type="scientific">Striga asiatica</name>
    <name type="common">Asiatic witchweed</name>
    <name type="synonym">Buchnera asiatica</name>
    <dbReference type="NCBI Taxonomy" id="4170"/>
    <lineage>
        <taxon>Eukaryota</taxon>
        <taxon>Viridiplantae</taxon>
        <taxon>Streptophyta</taxon>
        <taxon>Embryophyta</taxon>
        <taxon>Tracheophyta</taxon>
        <taxon>Spermatophyta</taxon>
        <taxon>Magnoliopsida</taxon>
        <taxon>eudicotyledons</taxon>
        <taxon>Gunneridae</taxon>
        <taxon>Pentapetalae</taxon>
        <taxon>asterids</taxon>
        <taxon>lamiids</taxon>
        <taxon>Lamiales</taxon>
        <taxon>Orobanchaceae</taxon>
        <taxon>Buchnereae</taxon>
        <taxon>Striga</taxon>
    </lineage>
</organism>
<dbReference type="AlphaFoldDB" id="A0A5A7NY23"/>
<sequence>MKTNKAANTIAHIKSKNNHHCPFNSTTIVHTNSYQFTTSSYPSSKEAKRSKEATNICYMHCSQHTQVPKQDISNSHSFGIEAGIEADLQVGTHLLESTPQLQLQLPCQRHHLEVHFQPASSTHRPLHTLFCLNIFFKKDIIKTTVSVPTCTKVLIHRLVTLILKHTHISITCRHTPFTITYRNTPITYNNTSITYRNTPITYTHISCFLSN</sequence>
<name>A0A5A7NY23_STRAF</name>